<evidence type="ECO:0000256" key="1">
    <source>
        <dbReference type="SAM" id="MobiDB-lite"/>
    </source>
</evidence>
<feature type="region of interest" description="Disordered" evidence="1">
    <location>
        <begin position="262"/>
        <end position="299"/>
    </location>
</feature>
<evidence type="ECO:0000313" key="2">
    <source>
        <dbReference type="EMBL" id="MBF4554388.1"/>
    </source>
</evidence>
<feature type="region of interest" description="Disordered" evidence="1">
    <location>
        <begin position="157"/>
        <end position="182"/>
    </location>
</feature>
<organism evidence="2 3">
    <name type="scientific">Corynebacterium suicordis DSM 45110</name>
    <dbReference type="NCBI Taxonomy" id="1121369"/>
    <lineage>
        <taxon>Bacteria</taxon>
        <taxon>Bacillati</taxon>
        <taxon>Actinomycetota</taxon>
        <taxon>Actinomycetes</taxon>
        <taxon>Mycobacteriales</taxon>
        <taxon>Corynebacteriaceae</taxon>
        <taxon>Corynebacterium</taxon>
    </lineage>
</organism>
<comment type="caution">
    <text evidence="2">The sequence shown here is derived from an EMBL/GenBank/DDBJ whole genome shotgun (WGS) entry which is preliminary data.</text>
</comment>
<sequence length="299" mass="31590">MDPLQQLDQELEQAFASVHRSGAQTMRDLRTRTAMGRGTRANPARSAARRTKVPGRRQLRRMTPGQLSGYMVSVNTRGMAGEKISTEARRISAELGRREMNKTQGQWNTMGNTWPQEAGFRQPVDTPERRPVAPAQTADVAAAREEAIAAQDAAINAQTEAHEARQEAESANARARQSTQVDTSPLDAAFTAVAAVGTVTAVDEVVDAVDGRASELGVSPIADSESDASADLVNDLVEDGADQELIDAADFGQSAVAGGDVAEALGAESSTQDKTMELGTDTSNEMPSVTPSPGQGAEI</sequence>
<proteinExistence type="predicted"/>
<feature type="compositionally biased region" description="Polar residues" evidence="1">
    <location>
        <begin position="280"/>
        <end position="293"/>
    </location>
</feature>
<feature type="region of interest" description="Disordered" evidence="1">
    <location>
        <begin position="34"/>
        <end position="56"/>
    </location>
</feature>
<dbReference type="RefSeq" id="WP_194557296.1">
    <property type="nucleotide sequence ID" value="NZ_JADKMY010000004.1"/>
</dbReference>
<protein>
    <submittedName>
        <fullName evidence="2">Uncharacterized protein</fullName>
    </submittedName>
</protein>
<reference evidence="2 3" key="1">
    <citation type="submission" date="2020-10" db="EMBL/GenBank/DDBJ databases">
        <title>Novel species in genus Corynebacterium.</title>
        <authorList>
            <person name="Zhang G."/>
        </authorList>
    </citation>
    <scope>NUCLEOTIDE SEQUENCE [LARGE SCALE GENOMIC DNA]</scope>
    <source>
        <strain evidence="2 3">DSM 45110</strain>
    </source>
</reference>
<evidence type="ECO:0000313" key="3">
    <source>
        <dbReference type="Proteomes" id="UP000635902"/>
    </source>
</evidence>
<name>A0ABR9ZLS7_9CORY</name>
<dbReference type="EMBL" id="JADKMY010000004">
    <property type="protein sequence ID" value="MBF4554388.1"/>
    <property type="molecule type" value="Genomic_DNA"/>
</dbReference>
<gene>
    <name evidence="2" type="ORF">IRY30_09930</name>
</gene>
<dbReference type="Proteomes" id="UP000635902">
    <property type="component" value="Unassembled WGS sequence"/>
</dbReference>
<feature type="compositionally biased region" description="Basic residues" evidence="1">
    <location>
        <begin position="47"/>
        <end position="56"/>
    </location>
</feature>
<accession>A0ABR9ZLS7</accession>
<keyword evidence="3" id="KW-1185">Reference proteome</keyword>